<evidence type="ECO:0000313" key="1">
    <source>
        <dbReference type="EMBL" id="MBC8602245.1"/>
    </source>
</evidence>
<keyword evidence="4" id="KW-1185">Reference proteome</keyword>
<dbReference type="Proteomes" id="UP000629596">
    <property type="component" value="Unassembled WGS sequence"/>
</dbReference>
<evidence type="ECO:0000313" key="4">
    <source>
        <dbReference type="Proteomes" id="UP000629596"/>
    </source>
</evidence>
<protein>
    <submittedName>
        <fullName evidence="2">Uncharacterized protein</fullName>
    </submittedName>
</protein>
<dbReference type="Proteomes" id="UP000256321">
    <property type="component" value="Unassembled WGS sequence"/>
</dbReference>
<dbReference type="SUPFAM" id="SSF56935">
    <property type="entry name" value="Porins"/>
    <property type="match status" value="1"/>
</dbReference>
<dbReference type="Gene3D" id="2.40.160.60">
    <property type="entry name" value="Outer membrane protein transport protein (OMPP1/FadL/TodX)"/>
    <property type="match status" value="1"/>
</dbReference>
<dbReference type="AlphaFoldDB" id="A0A3D8HDM8"/>
<evidence type="ECO:0000313" key="2">
    <source>
        <dbReference type="EMBL" id="RDU49056.1"/>
    </source>
</evidence>
<evidence type="ECO:0000313" key="3">
    <source>
        <dbReference type="Proteomes" id="UP000256321"/>
    </source>
</evidence>
<dbReference type="EMBL" id="QREV01000024">
    <property type="protein sequence ID" value="RDU49056.1"/>
    <property type="molecule type" value="Genomic_DNA"/>
</dbReference>
<dbReference type="RefSeq" id="WP_115499751.1">
    <property type="nucleotide sequence ID" value="NZ_JACRTI010000024.1"/>
</dbReference>
<reference evidence="2 3" key="1">
    <citation type="submission" date="2018-07" db="EMBL/GenBank/DDBJ databases">
        <title>Parabacteroides acidifaciens nov. sp., isolated from human feces.</title>
        <authorList>
            <person name="Wang Y.J."/>
        </authorList>
    </citation>
    <scope>NUCLEOTIDE SEQUENCE [LARGE SCALE GENOMIC DNA]</scope>
    <source>
        <strain evidence="2 3">426-9</strain>
    </source>
</reference>
<organism evidence="2 3">
    <name type="scientific">Parabacteroides acidifaciens</name>
    <dbReference type="NCBI Taxonomy" id="2290935"/>
    <lineage>
        <taxon>Bacteria</taxon>
        <taxon>Pseudomonadati</taxon>
        <taxon>Bacteroidota</taxon>
        <taxon>Bacteroidia</taxon>
        <taxon>Bacteroidales</taxon>
        <taxon>Tannerellaceae</taxon>
        <taxon>Parabacteroides</taxon>
    </lineage>
</organism>
<name>A0A3D8HDM8_9BACT</name>
<gene>
    <name evidence="2" type="ORF">DWU89_11295</name>
    <name evidence="1" type="ORF">H8784_11020</name>
</gene>
<comment type="caution">
    <text evidence="2">The sequence shown here is derived from an EMBL/GenBank/DDBJ whole genome shotgun (WGS) entry which is preliminary data.</text>
</comment>
<dbReference type="EMBL" id="JACRTI010000024">
    <property type="protein sequence ID" value="MBC8602245.1"/>
    <property type="molecule type" value="Genomic_DNA"/>
</dbReference>
<reference evidence="1 4" key="2">
    <citation type="submission" date="2020-08" db="EMBL/GenBank/DDBJ databases">
        <title>Genome public.</title>
        <authorList>
            <person name="Liu C."/>
            <person name="Sun Q."/>
        </authorList>
    </citation>
    <scope>NUCLEOTIDE SEQUENCE [LARGE SCALE GENOMIC DNA]</scope>
    <source>
        <strain evidence="1 4">426_9</strain>
    </source>
</reference>
<accession>A0A3D8HDM8</accession>
<sequence length="268" mass="29653">MKSINILVAFLVSVNIHAVDNLRLTDMRSVGMGGNGVTQSVLFNPALVTLHSNKVVHIEYFNRYGVKELGTVGINFVYPDSRLSAGVNISSFGYDKYRETLFRLSLGKQLDERWRIGVSFQCAVLQTELLEEVPKQLSTDVGILFVPVDKLLIGMLIMNFPSVAINKQNSEIKYFTSYSVQIGFQWEVMNSLLIVGTLESNKEHTLTGNAGIEYTPFKDFHIRAGMQATPLLPTLGVGYRLSGFTVDVATVYHPVLGVSTGLGLSYSF</sequence>
<proteinExistence type="predicted"/>